<evidence type="ECO:0000313" key="8">
    <source>
        <dbReference type="EMBL" id="BAL91836.1"/>
    </source>
</evidence>
<dbReference type="Gene3D" id="2.60.40.2030">
    <property type="match status" value="5"/>
</dbReference>
<keyword evidence="4" id="KW-0813">Transport</keyword>
<gene>
    <name evidence="8" type="ordered locus">AMIS_66160</name>
</gene>
<keyword evidence="3" id="KW-0106">Calcium</keyword>
<evidence type="ECO:0000256" key="2">
    <source>
        <dbReference type="ARBA" id="ARBA00022737"/>
    </source>
</evidence>
<reference evidence="8 9" key="1">
    <citation type="submission" date="2012-02" db="EMBL/GenBank/DDBJ databases">
        <title>Complete genome sequence of Actinoplanes missouriensis 431 (= NBRC 102363).</title>
        <authorList>
            <person name="Ohnishi Y."/>
            <person name="Ishikawa J."/>
            <person name="Sekine M."/>
            <person name="Hosoyama A."/>
            <person name="Harada T."/>
            <person name="Narita H."/>
            <person name="Hata T."/>
            <person name="Konno Y."/>
            <person name="Tutikane K."/>
            <person name="Fujita N."/>
            <person name="Horinouchi S."/>
            <person name="Hayakawa M."/>
        </authorList>
    </citation>
    <scope>NUCLEOTIDE SEQUENCE [LARGE SCALE GENOMIC DNA]</scope>
    <source>
        <strain evidence="9">ATCC 14538 / DSM 43046 / CBS 188.64 / JCM 3121 / NBRC 102363 / NCIMB 12654 / NRRL B-3342 / UNCC 431</strain>
    </source>
</reference>
<keyword evidence="4" id="KW-0406">Ion transport</keyword>
<feature type="domain" description="Calx-beta" evidence="7">
    <location>
        <begin position="264"/>
        <end position="372"/>
    </location>
</feature>
<dbReference type="PANTHER" id="PTHR11878">
    <property type="entry name" value="SODIUM/CALCIUM EXCHANGER"/>
    <property type="match status" value="1"/>
</dbReference>
<keyword evidence="2" id="KW-0677">Repeat</keyword>
<dbReference type="InterPro" id="IPR038081">
    <property type="entry name" value="CalX-like_sf"/>
</dbReference>
<dbReference type="Pfam" id="PF03160">
    <property type="entry name" value="Calx-beta"/>
    <property type="match status" value="3"/>
</dbReference>
<feature type="signal peptide" evidence="6">
    <location>
        <begin position="1"/>
        <end position="27"/>
    </location>
</feature>
<accession>I0HFP9</accession>
<feature type="domain" description="Calx-beta" evidence="7">
    <location>
        <begin position="153"/>
        <end position="251"/>
    </location>
</feature>
<protein>
    <recommendedName>
        <fullName evidence="7">Calx-beta domain-containing protein</fullName>
    </recommendedName>
</protein>
<feature type="region of interest" description="Disordered" evidence="5">
    <location>
        <begin position="759"/>
        <end position="800"/>
    </location>
</feature>
<dbReference type="KEGG" id="ams:AMIS_66160"/>
<evidence type="ECO:0000256" key="4">
    <source>
        <dbReference type="ARBA" id="ARBA00023065"/>
    </source>
</evidence>
<dbReference type="STRING" id="512565.AMIS_66160"/>
<dbReference type="InterPro" id="IPR051171">
    <property type="entry name" value="CaCA"/>
</dbReference>
<dbReference type="GO" id="GO:0016020">
    <property type="term" value="C:membrane"/>
    <property type="evidence" value="ECO:0007669"/>
    <property type="project" value="InterPro"/>
</dbReference>
<evidence type="ECO:0000259" key="7">
    <source>
        <dbReference type="SMART" id="SM00237"/>
    </source>
</evidence>
<dbReference type="Proteomes" id="UP000007882">
    <property type="component" value="Chromosome"/>
</dbReference>
<proteinExistence type="predicted"/>
<dbReference type="eggNOG" id="COG2373">
    <property type="taxonomic scope" value="Bacteria"/>
</dbReference>
<organism evidence="8 9">
    <name type="scientific">Actinoplanes missouriensis (strain ATCC 14538 / DSM 43046 / CBS 188.64 / JCM 3121 / NBRC 102363 / NCIMB 12654 / NRRL B-3342 / UNCC 431)</name>
    <dbReference type="NCBI Taxonomy" id="512565"/>
    <lineage>
        <taxon>Bacteria</taxon>
        <taxon>Bacillati</taxon>
        <taxon>Actinomycetota</taxon>
        <taxon>Actinomycetes</taxon>
        <taxon>Micromonosporales</taxon>
        <taxon>Micromonosporaceae</taxon>
        <taxon>Actinoplanes</taxon>
    </lineage>
</organism>
<evidence type="ECO:0000256" key="5">
    <source>
        <dbReference type="SAM" id="MobiDB-lite"/>
    </source>
</evidence>
<dbReference type="EMBL" id="AP012319">
    <property type="protein sequence ID" value="BAL91836.1"/>
    <property type="molecule type" value="Genomic_DNA"/>
</dbReference>
<dbReference type="GO" id="GO:0007154">
    <property type="term" value="P:cell communication"/>
    <property type="evidence" value="ECO:0007669"/>
    <property type="project" value="InterPro"/>
</dbReference>
<evidence type="ECO:0000313" key="9">
    <source>
        <dbReference type="Proteomes" id="UP000007882"/>
    </source>
</evidence>
<keyword evidence="9" id="KW-1185">Reference proteome</keyword>
<keyword evidence="1 6" id="KW-0732">Signal</keyword>
<evidence type="ECO:0000256" key="6">
    <source>
        <dbReference type="SAM" id="SignalP"/>
    </source>
</evidence>
<dbReference type="PANTHER" id="PTHR11878:SF65">
    <property type="entry name" value="NA_CA-EXCHANGE PROTEIN, ISOFORM G"/>
    <property type="match status" value="1"/>
</dbReference>
<dbReference type="SMART" id="SM00237">
    <property type="entry name" value="Calx_beta"/>
    <property type="match status" value="3"/>
</dbReference>
<dbReference type="InterPro" id="IPR003644">
    <property type="entry name" value="Calx_beta"/>
</dbReference>
<name>I0HFP9_ACTM4</name>
<evidence type="ECO:0000256" key="1">
    <source>
        <dbReference type="ARBA" id="ARBA00022729"/>
    </source>
</evidence>
<dbReference type="AlphaFoldDB" id="I0HFP9"/>
<dbReference type="PATRIC" id="fig|512565.3.peg.6620"/>
<dbReference type="SUPFAM" id="SSF141072">
    <property type="entry name" value="CalX-like"/>
    <property type="match status" value="5"/>
</dbReference>
<feature type="domain" description="Calx-beta" evidence="7">
    <location>
        <begin position="398"/>
        <end position="496"/>
    </location>
</feature>
<sequence length="960" mass="97809">MRTALSVAVAGAIGLVPGVFIATPALAAAGDYSIAAGSGTEGGTVSLRITRAGKATANDPALPAEKLTWSTIADDTPQANQATPGTDFTAVVNAAVSFPVWDSTSPQVKTITVATKQNTVDEADKTFKASIVAVVAASDNTTPTAAAISPANAVGTIIDDDSPTYTLIATPAATVREDVASVKVRATIPTATVGDVTIPIKTEDDTAKAGQDYDEFDADLTITEGATYGEITIDLIDDDLDEDDQQSFWVRGLAGTNVSGTQSTRINILDDEATSKITLDAPVGAASEGNPLVFPVTLDPKSERAVSASWSTGTAKPATGHGVAAAGTDFTAVTNGTVAFDADSATPKAPISVSTLTDSIDEADEDLAVTVSNATNATIVSPNTRNGTITDAGTTPGPQVELVPGDVMEGGVGTPRSRTFTARLTKASGQEQKVQYEVSSGISGTATADEDFTAVAPGARTILTFAPGETEKTFTVDVIGDDIDEGDGETFAITLTDAHISRLQAGKALGENTITIKDDDDKPTFRLTNKAMTIPEGDGPSAALLEVRLSNPSAEDIDWVVEPATDPGTAVEGGAGAGSNDYTVLGPVMGAGTIAAGDTTGYVLGIINGDRVFEADETARWTVGLDDAETDATGVTETGILTIKNDDMPPELVVDNATGEEGKTIALTGTTAGVAQGETLLNVSLAGAANGGHQAASATDFAPQSFVVKIPAGTPAGATIPIGDVQITEDELKESSETIRVSGTGFSGTGSVKDGWITIAASDGGEPGQPGEPGEPGEPEPGAPTVSTPSASLNGGGTATITGKAAANARVELWGVPFGSDEEPKRLKATTANASGQYSLTHWIGQGYIFHTRVGDLKSKEIAVRVKQNPVFTLTSPSKGSFTVTVTGNPKAAGQDIMVQSYVSGAWKTVYKGKTGSNGVYTRTVKLDSGKALTMRGFVAGDTGMGLLGNYSTAKKVTVK</sequence>
<evidence type="ECO:0000256" key="3">
    <source>
        <dbReference type="ARBA" id="ARBA00022837"/>
    </source>
</evidence>
<feature type="chain" id="PRO_5003628074" description="Calx-beta domain-containing protein" evidence="6">
    <location>
        <begin position="28"/>
        <end position="960"/>
    </location>
</feature>
<dbReference type="GO" id="GO:0030001">
    <property type="term" value="P:metal ion transport"/>
    <property type="evidence" value="ECO:0007669"/>
    <property type="project" value="TreeGrafter"/>
</dbReference>
<dbReference type="HOGENOM" id="CLU_307717_0_0_11"/>